<dbReference type="Gramene" id="TraesPARA_EIv1.0_0313820.1">
    <property type="protein sequence ID" value="TraesPARA_EIv1.0_0313820.1.CDS"/>
    <property type="gene ID" value="TraesPARA_EIv1.0_0313820"/>
</dbReference>
<dbReference type="Proteomes" id="UP000019116">
    <property type="component" value="Chromosome 1D"/>
</dbReference>
<dbReference type="Gramene" id="TraesJAG1D03G00553300.1">
    <property type="protein sequence ID" value="TraesJAG1D03G00553300.1"/>
    <property type="gene ID" value="TraesJAG1D03G00553300"/>
</dbReference>
<feature type="transmembrane region" description="Helical" evidence="9">
    <location>
        <begin position="472"/>
        <end position="496"/>
    </location>
</feature>
<keyword evidence="3" id="KW-0677">Repeat</keyword>
<keyword evidence="2 9" id="KW-0812">Transmembrane</keyword>
<keyword evidence="5 7" id="KW-0040">ANK repeat</keyword>
<feature type="compositionally biased region" description="Low complexity" evidence="8">
    <location>
        <begin position="1"/>
        <end position="11"/>
    </location>
</feature>
<evidence type="ECO:0000313" key="12">
    <source>
        <dbReference type="Proteomes" id="UP000019116"/>
    </source>
</evidence>
<dbReference type="InterPro" id="IPR036770">
    <property type="entry name" value="Ankyrin_rpt-contain_sf"/>
</dbReference>
<keyword evidence="12" id="KW-1185">Reference proteome</keyword>
<dbReference type="PANTHER" id="PTHR24186">
    <property type="entry name" value="PROTEIN PHOSPHATASE 1 REGULATORY SUBUNIT"/>
    <property type="match status" value="1"/>
</dbReference>
<dbReference type="AlphaFoldDB" id="A0A3B6A026"/>
<dbReference type="InterPro" id="IPR002110">
    <property type="entry name" value="Ankyrin_rpt"/>
</dbReference>
<dbReference type="Gramene" id="TraesNOR1D03G00561960.1">
    <property type="protein sequence ID" value="TraesNOR1D03G00561960.1"/>
    <property type="gene ID" value="TraesNOR1D03G00561960"/>
</dbReference>
<evidence type="ECO:0000313" key="11">
    <source>
        <dbReference type="EnsemblPlants" id="TraesCS1D02G379500.2"/>
    </source>
</evidence>
<name>A0A3B6A026_WHEAT</name>
<sequence length="585" mass="64827">MTDNTSAASSSEGGHEEPQMDRRLLKAAASGDSTSMEEMASQDQSILLGKTLQGNTCLHISSIHGHQVFCTDVVALEESLLATVNLDGETPLLTAITRGWVSLTSVLLRCYRSRRLSEAILQQDTHGCNALHHAIRSGHRELALELIAAEPDLSKHVTKFNDSPMYIAAKRNFTDVFEELLNVPDSSHAGRCDNNALHAAATNGNGDIATKIMRMRPEMARAANKYGNTPARLVVLYNKVDMLRVLLEHDCSLGYEMSTKGFPLLHAAAYRGHIDVAGEILKHCPDAPYCQVDNQDGWTLLHTTIINNHAEFTEFILRTPQLRKVINMQDNQGKTPLHYAVQSCNPKIVAALLSHEDIDVTMIDNNGDPATWELWKVIQNAKTLNWNEVCMLMLKANPQHTGSIYNLHRKAKQEATNASRKDAKSLTQIYTTNTSLVAILITTIAFAAAFTLPGGYSNGAGSEGLPVMSRKVAFQAFLISDTLAMCSSFAVAFICIMARWEDYEFLVYYRSFTKKLMWFAYVATTTAFSTGLYTVLPRHLHWLAIAICITVALLPILTKLLGEWPVLSLRFRLGKTFNSDLLDIV</sequence>
<dbReference type="Gramene" id="TraesSYM1D03G00560910.1">
    <property type="protein sequence ID" value="TraesSYM1D03G00560910.1"/>
    <property type="gene ID" value="TraesSYM1D03G00560910"/>
</dbReference>
<dbReference type="EnsemblPlants" id="TraesCS1D02G379500.2">
    <property type="protein sequence ID" value="TraesCS1D02G379500.2"/>
    <property type="gene ID" value="TraesCS1D02G379500"/>
</dbReference>
<dbReference type="GO" id="GO:0016020">
    <property type="term" value="C:membrane"/>
    <property type="evidence" value="ECO:0000318"/>
    <property type="project" value="GO_Central"/>
</dbReference>
<dbReference type="GeneID" id="123182921"/>
<dbReference type="PANTHER" id="PTHR24186:SF54">
    <property type="entry name" value="PGG DOMAIN-CONTAINING PROTEIN"/>
    <property type="match status" value="1"/>
</dbReference>
<dbReference type="STRING" id="4565.A0A3B6A026"/>
<dbReference type="Pfam" id="PF12796">
    <property type="entry name" value="Ank_2"/>
    <property type="match status" value="2"/>
</dbReference>
<evidence type="ECO:0000256" key="4">
    <source>
        <dbReference type="ARBA" id="ARBA00022989"/>
    </source>
</evidence>
<reference evidence="11" key="1">
    <citation type="submission" date="2018-08" db="EMBL/GenBank/DDBJ databases">
        <authorList>
            <person name="Rossello M."/>
        </authorList>
    </citation>
    <scope>NUCLEOTIDE SEQUENCE [LARGE SCALE GENOMIC DNA]</scope>
    <source>
        <strain evidence="11">cv. Chinese Spring</strain>
    </source>
</reference>
<evidence type="ECO:0000256" key="6">
    <source>
        <dbReference type="ARBA" id="ARBA00023136"/>
    </source>
</evidence>
<dbReference type="InterPro" id="IPR026961">
    <property type="entry name" value="PGG_dom"/>
</dbReference>
<dbReference type="PaxDb" id="4565-Traes_1BL_036AD7CCA.6"/>
<evidence type="ECO:0000256" key="5">
    <source>
        <dbReference type="ARBA" id="ARBA00023043"/>
    </source>
</evidence>
<dbReference type="FunFam" id="1.25.40.20:FF:000486">
    <property type="entry name" value="Ankyrin repeat family protein"/>
    <property type="match status" value="1"/>
</dbReference>
<dbReference type="OMA" id="TYNEVCM"/>
<dbReference type="Gramene" id="TraesSTA1D03G00552400.1">
    <property type="protein sequence ID" value="TraesSTA1D03G00552400.1"/>
    <property type="gene ID" value="TraesSTA1D03G00552400"/>
</dbReference>
<gene>
    <name evidence="11" type="primary">LOC123182921</name>
</gene>
<dbReference type="Gramene" id="TraesJUL1D03G00556780.1">
    <property type="protein sequence ID" value="TraesJUL1D03G00556780.1"/>
    <property type="gene ID" value="TraesJUL1D03G00556780"/>
</dbReference>
<dbReference type="Gene3D" id="1.25.40.20">
    <property type="entry name" value="Ankyrin repeat-containing domain"/>
    <property type="match status" value="2"/>
</dbReference>
<evidence type="ECO:0000256" key="9">
    <source>
        <dbReference type="SAM" id="Phobius"/>
    </source>
</evidence>
<dbReference type="Gramene" id="TraesRN1D0100933900.2">
    <property type="protein sequence ID" value="TraesRN1D0100933900.2"/>
    <property type="gene ID" value="TraesRN1D0100933900"/>
</dbReference>
<keyword evidence="6 9" id="KW-0472">Membrane</keyword>
<feature type="transmembrane region" description="Helical" evidence="9">
    <location>
        <begin position="542"/>
        <end position="562"/>
    </location>
</feature>
<feature type="transmembrane region" description="Helical" evidence="9">
    <location>
        <begin position="516"/>
        <end position="536"/>
    </location>
</feature>
<comment type="subcellular location">
    <subcellularLocation>
        <location evidence="1">Membrane</location>
        <topology evidence="1">Multi-pass membrane protein</topology>
    </subcellularLocation>
</comment>
<keyword evidence="4 9" id="KW-1133">Transmembrane helix</keyword>
<dbReference type="Gramene" id="TraesCS1D03G0883400.2">
    <property type="protein sequence ID" value="TraesCS1D03G0883400.2.CDS"/>
    <property type="gene ID" value="TraesCS1D03G0883400"/>
</dbReference>
<dbReference type="Gramene" id="TraesARI1D03G00560160.1">
    <property type="protein sequence ID" value="TraesARI1D03G00560160.1"/>
    <property type="gene ID" value="TraesARI1D03G00560160"/>
</dbReference>
<dbReference type="SMART" id="SM00248">
    <property type="entry name" value="ANK"/>
    <property type="match status" value="9"/>
</dbReference>
<proteinExistence type="predicted"/>
<evidence type="ECO:0000256" key="3">
    <source>
        <dbReference type="ARBA" id="ARBA00022737"/>
    </source>
</evidence>
<evidence type="ECO:0000256" key="1">
    <source>
        <dbReference type="ARBA" id="ARBA00004141"/>
    </source>
</evidence>
<dbReference type="Gramene" id="TraesCS1D02G379500.2">
    <property type="protein sequence ID" value="TraesCS1D02G379500.2"/>
    <property type="gene ID" value="TraesCS1D02G379500"/>
</dbReference>
<dbReference type="RefSeq" id="XP_044451536.1">
    <property type="nucleotide sequence ID" value="XM_044595601.1"/>
</dbReference>
<accession>A0A3B6A026</accession>
<organism evidence="11">
    <name type="scientific">Triticum aestivum</name>
    <name type="common">Wheat</name>
    <dbReference type="NCBI Taxonomy" id="4565"/>
    <lineage>
        <taxon>Eukaryota</taxon>
        <taxon>Viridiplantae</taxon>
        <taxon>Streptophyta</taxon>
        <taxon>Embryophyta</taxon>
        <taxon>Tracheophyta</taxon>
        <taxon>Spermatophyta</taxon>
        <taxon>Magnoliopsida</taxon>
        <taxon>Liliopsida</taxon>
        <taxon>Poales</taxon>
        <taxon>Poaceae</taxon>
        <taxon>BOP clade</taxon>
        <taxon>Pooideae</taxon>
        <taxon>Triticodae</taxon>
        <taxon>Triticeae</taxon>
        <taxon>Triticinae</taxon>
        <taxon>Triticum</taxon>
    </lineage>
</organism>
<feature type="repeat" description="ANK" evidence="7">
    <location>
        <begin position="332"/>
        <end position="365"/>
    </location>
</feature>
<dbReference type="Gramene" id="TraesLDM1D03G00556180.1">
    <property type="protein sequence ID" value="TraesLDM1D03G00556180.1"/>
    <property type="gene ID" value="TraesLDM1D03G00556180"/>
</dbReference>
<dbReference type="Gramene" id="TraesMAC1D03G00553330.1">
    <property type="protein sequence ID" value="TraesMAC1D03G00553330.1"/>
    <property type="gene ID" value="TraesMAC1D03G00553330"/>
</dbReference>
<evidence type="ECO:0000256" key="8">
    <source>
        <dbReference type="SAM" id="MobiDB-lite"/>
    </source>
</evidence>
<dbReference type="Pfam" id="PF13962">
    <property type="entry name" value="PGG"/>
    <property type="match status" value="1"/>
</dbReference>
<dbReference type="Gramene" id="TraesLAC1D03G00557660.1">
    <property type="protein sequence ID" value="TraesLAC1D03G00557660.1"/>
    <property type="gene ID" value="TraesLAC1D03G00557660"/>
</dbReference>
<protein>
    <recommendedName>
        <fullName evidence="10">PGG domain-containing protein</fullName>
    </recommendedName>
</protein>
<dbReference type="PROSITE" id="PS50088">
    <property type="entry name" value="ANK_REPEAT"/>
    <property type="match status" value="1"/>
</dbReference>
<evidence type="ECO:0000259" key="10">
    <source>
        <dbReference type="Pfam" id="PF13962"/>
    </source>
</evidence>
<evidence type="ECO:0000256" key="7">
    <source>
        <dbReference type="PROSITE-ProRule" id="PRU00023"/>
    </source>
</evidence>
<evidence type="ECO:0000256" key="2">
    <source>
        <dbReference type="ARBA" id="ARBA00022692"/>
    </source>
</evidence>
<dbReference type="Gramene" id="TraesLDM1D03G00556180.2">
    <property type="protein sequence ID" value="TraesLDM1D03G00556180.2"/>
    <property type="gene ID" value="TraesLDM1D03G00556180"/>
</dbReference>
<feature type="domain" description="PGG" evidence="10">
    <location>
        <begin position="432"/>
        <end position="535"/>
    </location>
</feature>
<dbReference type="SUPFAM" id="SSF48403">
    <property type="entry name" value="Ankyrin repeat"/>
    <property type="match status" value="1"/>
</dbReference>
<reference evidence="11" key="2">
    <citation type="submission" date="2018-10" db="UniProtKB">
        <authorList>
            <consortium name="EnsemblPlants"/>
        </authorList>
    </citation>
    <scope>IDENTIFICATION</scope>
</reference>
<dbReference type="OrthoDB" id="303876at2759"/>
<dbReference type="SMR" id="A0A3B6A026"/>
<feature type="region of interest" description="Disordered" evidence="8">
    <location>
        <begin position="1"/>
        <end position="21"/>
    </location>
</feature>
<dbReference type="PROSITE" id="PS50297">
    <property type="entry name" value="ANK_REP_REGION"/>
    <property type="match status" value="1"/>
</dbReference>
<feature type="transmembrane region" description="Helical" evidence="9">
    <location>
        <begin position="429"/>
        <end position="452"/>
    </location>
</feature>